<feature type="compositionally biased region" description="Gly residues" evidence="1">
    <location>
        <begin position="1"/>
        <end position="14"/>
    </location>
</feature>
<evidence type="ECO:0000256" key="1">
    <source>
        <dbReference type="SAM" id="MobiDB-lite"/>
    </source>
</evidence>
<dbReference type="OrthoDB" id="3874183at2"/>
<evidence type="ECO:0000313" key="4">
    <source>
        <dbReference type="Proteomes" id="UP000272474"/>
    </source>
</evidence>
<keyword evidence="4" id="KW-1185">Reference proteome</keyword>
<dbReference type="Proteomes" id="UP000272474">
    <property type="component" value="Unassembled WGS sequence"/>
</dbReference>
<feature type="region of interest" description="Disordered" evidence="1">
    <location>
        <begin position="71"/>
        <end position="110"/>
    </location>
</feature>
<keyword evidence="2" id="KW-1133">Transmembrane helix</keyword>
<keyword evidence="2" id="KW-0472">Membrane</keyword>
<evidence type="ECO:0000256" key="2">
    <source>
        <dbReference type="SAM" id="Phobius"/>
    </source>
</evidence>
<dbReference type="EMBL" id="RBAL01000001">
    <property type="protein sequence ID" value="RKN46794.1"/>
    <property type="molecule type" value="Genomic_DNA"/>
</dbReference>
<feature type="transmembrane region" description="Helical" evidence="2">
    <location>
        <begin position="42"/>
        <end position="64"/>
    </location>
</feature>
<feature type="compositionally biased region" description="Polar residues" evidence="1">
    <location>
        <begin position="249"/>
        <end position="268"/>
    </location>
</feature>
<keyword evidence="2" id="KW-0812">Transmembrane</keyword>
<sequence>MSFGQGQGQGGGSGWVPAGSQGQPDWNALAADAERQRGRRRAWLITGGVLAAVAIGTVVAFVIAGQGGDDEAGASGGSSTALPDPSESGDHAGPSFAETTLPPLPEPREFISDADKDLAPFEPGTFFAGDTMEVEGRTYTLAASDATEGCADAVTSELAAVLTEHDCATLLRATYTADGVAVTVGVAQFPGEDEAAAAREDAGTAADANGEVNLLPLTGGGAPDFCGNGGCRITTNQVGRYAYFTIAGNSDGTPDSGENTPALQASQDGNDHAFSRIIARGEAQASASASAIVEERNRNNG</sequence>
<feature type="region of interest" description="Disordered" evidence="1">
    <location>
        <begin position="249"/>
        <end position="272"/>
    </location>
</feature>
<name>A0A3A9ZG93_9ACTN</name>
<reference evidence="3 4" key="1">
    <citation type="journal article" date="2014" name="Int. J. Syst. Evol. Microbiol.">
        <title>Streptomyces hoynatensis sp. nov., isolated from deep marine sediment.</title>
        <authorList>
            <person name="Veyisoglu A."/>
            <person name="Sahin N."/>
        </authorList>
    </citation>
    <scope>NUCLEOTIDE SEQUENCE [LARGE SCALE GENOMIC DNA]</scope>
    <source>
        <strain evidence="3 4">KCTC 29097</strain>
    </source>
</reference>
<feature type="region of interest" description="Disordered" evidence="1">
    <location>
        <begin position="1"/>
        <end position="25"/>
    </location>
</feature>
<dbReference type="RefSeq" id="WP_120674324.1">
    <property type="nucleotide sequence ID" value="NZ_RBAL01000001.1"/>
</dbReference>
<gene>
    <name evidence="3" type="ORF">D7294_00795</name>
</gene>
<organism evidence="3 4">
    <name type="scientific">Streptomyces hoynatensis</name>
    <dbReference type="NCBI Taxonomy" id="1141874"/>
    <lineage>
        <taxon>Bacteria</taxon>
        <taxon>Bacillati</taxon>
        <taxon>Actinomycetota</taxon>
        <taxon>Actinomycetes</taxon>
        <taxon>Kitasatosporales</taxon>
        <taxon>Streptomycetaceae</taxon>
        <taxon>Streptomyces</taxon>
    </lineage>
</organism>
<accession>A0A3A9ZG93</accession>
<evidence type="ECO:0000313" key="3">
    <source>
        <dbReference type="EMBL" id="RKN46794.1"/>
    </source>
</evidence>
<comment type="caution">
    <text evidence="3">The sequence shown here is derived from an EMBL/GenBank/DDBJ whole genome shotgun (WGS) entry which is preliminary data.</text>
</comment>
<dbReference type="AlphaFoldDB" id="A0A3A9ZG93"/>
<protein>
    <submittedName>
        <fullName evidence="3">Uncharacterized protein</fullName>
    </submittedName>
</protein>
<proteinExistence type="predicted"/>